<accession>A0A1I7WKA4</accession>
<evidence type="ECO:0000256" key="1">
    <source>
        <dbReference type="SAM" id="SignalP"/>
    </source>
</evidence>
<evidence type="ECO:0000313" key="3">
    <source>
        <dbReference type="WBParaSite" id="Hba_05464"/>
    </source>
</evidence>
<proteinExistence type="predicted"/>
<feature type="signal peptide" evidence="1">
    <location>
        <begin position="1"/>
        <end position="16"/>
    </location>
</feature>
<dbReference type="AlphaFoldDB" id="A0A1I7WKA4"/>
<evidence type="ECO:0000313" key="2">
    <source>
        <dbReference type="Proteomes" id="UP000095283"/>
    </source>
</evidence>
<protein>
    <submittedName>
        <fullName evidence="3">Salivary lipocalin</fullName>
    </submittedName>
</protein>
<sequence>MKDVFLSTLILTVVYAATNDEGNVCNYPLTGQEMIHSAVPISGFRTSGNDFIRPAWCITHCKDRKSIKAALNFKLSNSSSSVFSIHSKRLYNGKAETDYKLVKGQKLDDDDDSMLIICYQNVAKVNEVLFSDFSLNYYVNKEGWAFLVYELGPPPSMVATDNAQQDPNFCMKTVTKQNITTTNFYQVFAGLIEEYII</sequence>
<keyword evidence="2" id="KW-1185">Reference proteome</keyword>
<organism evidence="2 3">
    <name type="scientific">Heterorhabditis bacteriophora</name>
    <name type="common">Entomopathogenic nematode worm</name>
    <dbReference type="NCBI Taxonomy" id="37862"/>
    <lineage>
        <taxon>Eukaryota</taxon>
        <taxon>Metazoa</taxon>
        <taxon>Ecdysozoa</taxon>
        <taxon>Nematoda</taxon>
        <taxon>Chromadorea</taxon>
        <taxon>Rhabditida</taxon>
        <taxon>Rhabditina</taxon>
        <taxon>Rhabditomorpha</taxon>
        <taxon>Strongyloidea</taxon>
        <taxon>Heterorhabditidae</taxon>
        <taxon>Heterorhabditis</taxon>
    </lineage>
</organism>
<keyword evidence="1" id="KW-0732">Signal</keyword>
<dbReference type="Proteomes" id="UP000095283">
    <property type="component" value="Unplaced"/>
</dbReference>
<reference evidence="3" key="1">
    <citation type="submission" date="2016-11" db="UniProtKB">
        <authorList>
            <consortium name="WormBaseParasite"/>
        </authorList>
    </citation>
    <scope>IDENTIFICATION</scope>
</reference>
<dbReference type="WBParaSite" id="Hba_05464">
    <property type="protein sequence ID" value="Hba_05464"/>
    <property type="gene ID" value="Hba_05464"/>
</dbReference>
<name>A0A1I7WKA4_HETBA</name>
<feature type="chain" id="PRO_5009310680" evidence="1">
    <location>
        <begin position="17"/>
        <end position="197"/>
    </location>
</feature>